<dbReference type="GO" id="GO:0008299">
    <property type="term" value="P:isoprenoid biosynthetic process"/>
    <property type="evidence" value="ECO:0007669"/>
    <property type="project" value="UniProtKB-KW"/>
</dbReference>
<dbReference type="InterPro" id="IPR002202">
    <property type="entry name" value="HMG_CoA_Rdtase"/>
</dbReference>
<comment type="pathway">
    <text evidence="2">Metabolic intermediate biosynthesis; (R)-mevalonate biosynthesis; (R)-mevalonate from acetyl-CoA: step 3/3.</text>
</comment>
<evidence type="ECO:0000256" key="5">
    <source>
        <dbReference type="ARBA" id="ARBA00023229"/>
    </source>
</evidence>
<dbReference type="Proteomes" id="UP000507245">
    <property type="component" value="Unassembled WGS sequence"/>
</dbReference>
<dbReference type="Gene3D" id="3.30.70.420">
    <property type="entry name" value="Hydroxymethylglutaryl-CoA reductase, class I/II, NAD/NADP-binding domain"/>
    <property type="match status" value="1"/>
</dbReference>
<dbReference type="Proteomes" id="UP000507222">
    <property type="component" value="Unassembled WGS sequence"/>
</dbReference>
<evidence type="ECO:0000256" key="4">
    <source>
        <dbReference type="ARBA" id="ARBA00023002"/>
    </source>
</evidence>
<dbReference type="SUPFAM" id="SSF56542">
    <property type="entry name" value="Substrate-binding domain of HMG-CoA reductase"/>
    <property type="match status" value="1"/>
</dbReference>
<dbReference type="GO" id="GO:0042170">
    <property type="term" value="C:plastid membrane"/>
    <property type="evidence" value="ECO:0007669"/>
    <property type="project" value="UniProtKB-SubCell"/>
</dbReference>
<sequence>MVPLAMTECTLVASINRGLKAIYASGGAISVLHKDAMAKAPIVRFGYAVRAA</sequence>
<proteinExistence type="inferred from homology"/>
<evidence type="ECO:0000313" key="9">
    <source>
        <dbReference type="Proteomes" id="UP000507245"/>
    </source>
</evidence>
<keyword evidence="4" id="KW-0560">Oxidoreductase</keyword>
<keyword evidence="5" id="KW-0414">Isoprene biosynthesis</keyword>
<organism evidence="6 8">
    <name type="scientific">Prunus armeniaca</name>
    <name type="common">Apricot</name>
    <name type="synonym">Armeniaca vulgaris</name>
    <dbReference type="NCBI Taxonomy" id="36596"/>
    <lineage>
        <taxon>Eukaryota</taxon>
        <taxon>Viridiplantae</taxon>
        <taxon>Streptophyta</taxon>
        <taxon>Embryophyta</taxon>
        <taxon>Tracheophyta</taxon>
        <taxon>Spermatophyta</taxon>
        <taxon>Magnoliopsida</taxon>
        <taxon>eudicotyledons</taxon>
        <taxon>Gunneridae</taxon>
        <taxon>Pentapetalae</taxon>
        <taxon>rosids</taxon>
        <taxon>fabids</taxon>
        <taxon>Rosales</taxon>
        <taxon>Rosaceae</taxon>
        <taxon>Amygdaloideae</taxon>
        <taxon>Amygdaleae</taxon>
        <taxon>Prunus</taxon>
    </lineage>
</organism>
<gene>
    <name evidence="6" type="ORF">CURHAP_LOCUS31351</name>
    <name evidence="7" type="ORF">ORAREDHAP_LOCUS30923</name>
</gene>
<dbReference type="GO" id="GO:0005789">
    <property type="term" value="C:endoplasmic reticulum membrane"/>
    <property type="evidence" value="ECO:0007669"/>
    <property type="project" value="TreeGrafter"/>
</dbReference>
<accession>A0A6J5UZE1</accession>
<dbReference type="PANTHER" id="PTHR10572:SF56">
    <property type="entry name" value="3-HYDROXY-3-METHYLGLUTARYL-COENZYME A REDUCTASE 1"/>
    <property type="match status" value="1"/>
</dbReference>
<reference evidence="9" key="1">
    <citation type="journal article" date="2020" name="Genome Biol.">
        <title>Gamete binning: chromosome-level and haplotype-resolved genome assembly enabled by high-throughput single-cell sequencing of gamete genomes.</title>
        <authorList>
            <person name="Campoy J.A."/>
            <person name="Sun H."/>
            <person name="Goel M."/>
            <person name="Jiao W.-B."/>
            <person name="Folz-Donahue K."/>
            <person name="Wang N."/>
            <person name="Rubio M."/>
            <person name="Liu C."/>
            <person name="Kukat C."/>
            <person name="Ruiz D."/>
            <person name="Huettel B."/>
            <person name="Schneeberger K."/>
        </authorList>
    </citation>
    <scope>NUCLEOTIDE SEQUENCE [LARGE SCALE GENOMIC DNA]</scope>
    <source>
        <strain evidence="9">cv. Rojo Pasion</strain>
    </source>
</reference>
<dbReference type="PROSITE" id="PS50065">
    <property type="entry name" value="HMG_COA_REDUCTASE_4"/>
    <property type="match status" value="1"/>
</dbReference>
<reference evidence="6 8" key="2">
    <citation type="submission" date="2020-05" db="EMBL/GenBank/DDBJ databases">
        <authorList>
            <person name="Campoy J."/>
            <person name="Schneeberger K."/>
            <person name="Spophaly S."/>
        </authorList>
    </citation>
    <scope>NUCLEOTIDE SEQUENCE [LARGE SCALE GENOMIC DNA]</scope>
    <source>
        <strain evidence="6">PruArmRojPasFocal</strain>
    </source>
</reference>
<comment type="similarity">
    <text evidence="3">Belongs to the HMG-CoA reductase family.</text>
</comment>
<dbReference type="Gene3D" id="3.90.770.10">
    <property type="entry name" value="3-hydroxy-3-methylglutaryl-coenzyme A Reductase, Chain A, domain 2"/>
    <property type="match status" value="1"/>
</dbReference>
<evidence type="ECO:0000313" key="8">
    <source>
        <dbReference type="Proteomes" id="UP000507222"/>
    </source>
</evidence>
<comment type="subcellular location">
    <subcellularLocation>
        <location evidence="1">Plastid membrane</location>
        <topology evidence="1">Multi-pass membrane protein</topology>
    </subcellularLocation>
</comment>
<name>A0A6J5UZE1_PRUAR</name>
<dbReference type="GO" id="GO:0016126">
    <property type="term" value="P:sterol biosynthetic process"/>
    <property type="evidence" value="ECO:0007669"/>
    <property type="project" value="TreeGrafter"/>
</dbReference>
<evidence type="ECO:0000256" key="1">
    <source>
        <dbReference type="ARBA" id="ARBA00004446"/>
    </source>
</evidence>
<dbReference type="PANTHER" id="PTHR10572">
    <property type="entry name" value="3-HYDROXY-3-METHYLGLUTARYL-COENZYME A REDUCTASE"/>
    <property type="match status" value="1"/>
</dbReference>
<evidence type="ECO:0000313" key="6">
    <source>
        <dbReference type="EMBL" id="CAB4279188.1"/>
    </source>
</evidence>
<dbReference type="GO" id="GO:0015936">
    <property type="term" value="P:coenzyme A metabolic process"/>
    <property type="evidence" value="ECO:0007669"/>
    <property type="project" value="InterPro"/>
</dbReference>
<dbReference type="InterPro" id="IPR009029">
    <property type="entry name" value="HMG_CoA_Rdtase_sub-bd_dom_sf"/>
</dbReference>
<dbReference type="EMBL" id="CAEKDK010000005">
    <property type="protein sequence ID" value="CAB4279188.1"/>
    <property type="molecule type" value="Genomic_DNA"/>
</dbReference>
<dbReference type="GO" id="GO:0005778">
    <property type="term" value="C:peroxisomal membrane"/>
    <property type="evidence" value="ECO:0007669"/>
    <property type="project" value="TreeGrafter"/>
</dbReference>
<evidence type="ECO:0000256" key="2">
    <source>
        <dbReference type="ARBA" id="ARBA00005084"/>
    </source>
</evidence>
<evidence type="ECO:0000256" key="3">
    <source>
        <dbReference type="ARBA" id="ARBA00007661"/>
    </source>
</evidence>
<dbReference type="AlphaFoldDB" id="A0A6J5UZE1"/>
<dbReference type="Pfam" id="PF00368">
    <property type="entry name" value="HMG-CoA_red"/>
    <property type="match status" value="1"/>
</dbReference>
<dbReference type="EMBL" id="CAEKKB010000005">
    <property type="protein sequence ID" value="CAB4309633.1"/>
    <property type="molecule type" value="Genomic_DNA"/>
</dbReference>
<dbReference type="UniPathway" id="UPA00058">
    <property type="reaction ID" value="UER00103"/>
</dbReference>
<protein>
    <submittedName>
        <fullName evidence="6">Uncharacterized protein</fullName>
    </submittedName>
</protein>
<dbReference type="InterPro" id="IPR009023">
    <property type="entry name" value="HMG_CoA_Rdtase_NAD(P)-bd_sf"/>
</dbReference>
<keyword evidence="9" id="KW-1185">Reference proteome</keyword>
<dbReference type="OrthoDB" id="1699353at2759"/>
<dbReference type="GO" id="GO:0004420">
    <property type="term" value="F:hydroxymethylglutaryl-CoA reductase (NADPH) activity"/>
    <property type="evidence" value="ECO:0007669"/>
    <property type="project" value="InterPro"/>
</dbReference>
<dbReference type="InterPro" id="IPR023074">
    <property type="entry name" value="HMG_CoA_Rdtase_cat_sf"/>
</dbReference>
<evidence type="ECO:0000313" key="7">
    <source>
        <dbReference type="EMBL" id="CAB4309633.1"/>
    </source>
</evidence>